<accession>A0A024U592</accession>
<feature type="transmembrane region" description="Helical" evidence="2">
    <location>
        <begin position="6097"/>
        <end position="6118"/>
    </location>
</feature>
<keyword evidence="2" id="KW-0472">Membrane</keyword>
<feature type="transmembrane region" description="Helical" evidence="2">
    <location>
        <begin position="6130"/>
        <end position="6154"/>
    </location>
</feature>
<feature type="transmembrane region" description="Helical" evidence="2">
    <location>
        <begin position="6230"/>
        <end position="6252"/>
    </location>
</feature>
<feature type="transmembrane region" description="Helical" evidence="2">
    <location>
        <begin position="6264"/>
        <end position="6285"/>
    </location>
</feature>
<keyword evidence="2" id="KW-0812">Transmembrane</keyword>
<dbReference type="InterPro" id="IPR014710">
    <property type="entry name" value="RmlC-like_jellyroll"/>
</dbReference>
<dbReference type="InterPro" id="IPR018490">
    <property type="entry name" value="cNMP-bd_dom_sf"/>
</dbReference>
<dbReference type="RefSeq" id="XP_008870392.1">
    <property type="nucleotide sequence ID" value="XM_008872170.1"/>
</dbReference>
<protein>
    <submittedName>
        <fullName evidence="3">Uncharacterized protein</fullName>
    </submittedName>
</protein>
<dbReference type="Gene3D" id="2.60.120.10">
    <property type="entry name" value="Jelly Rolls"/>
    <property type="match status" value="1"/>
</dbReference>
<dbReference type="VEuPathDB" id="FungiDB:H310_06941"/>
<dbReference type="GeneID" id="20083991"/>
<proteinExistence type="predicted"/>
<dbReference type="InterPro" id="IPR016024">
    <property type="entry name" value="ARM-type_fold"/>
</dbReference>
<dbReference type="SUPFAM" id="SSF51206">
    <property type="entry name" value="cAMP-binding domain-like"/>
    <property type="match status" value="1"/>
</dbReference>
<feature type="transmembrane region" description="Helical" evidence="2">
    <location>
        <begin position="6067"/>
        <end position="6085"/>
    </location>
</feature>
<feature type="transmembrane region" description="Helical" evidence="2">
    <location>
        <begin position="5988"/>
        <end position="6006"/>
    </location>
</feature>
<gene>
    <name evidence="3" type="ORF">H310_06941</name>
</gene>
<keyword evidence="2" id="KW-1133">Transmembrane helix</keyword>
<evidence type="ECO:0000313" key="3">
    <source>
        <dbReference type="EMBL" id="ETW01394.1"/>
    </source>
</evidence>
<dbReference type="OrthoDB" id="77966at2759"/>
<dbReference type="eggNOG" id="ENOG502SGS5">
    <property type="taxonomic scope" value="Eukaryota"/>
</dbReference>
<organism evidence="3">
    <name type="scientific">Aphanomyces invadans</name>
    <dbReference type="NCBI Taxonomy" id="157072"/>
    <lineage>
        <taxon>Eukaryota</taxon>
        <taxon>Sar</taxon>
        <taxon>Stramenopiles</taxon>
        <taxon>Oomycota</taxon>
        <taxon>Saprolegniomycetes</taxon>
        <taxon>Saprolegniales</taxon>
        <taxon>Verrucalvaceae</taxon>
        <taxon>Aphanomyces</taxon>
    </lineage>
</organism>
<reference evidence="3" key="1">
    <citation type="submission" date="2013-12" db="EMBL/GenBank/DDBJ databases">
        <title>The Genome Sequence of Aphanomyces invadans NJM9701.</title>
        <authorList>
            <consortium name="The Broad Institute Genomics Platform"/>
            <person name="Russ C."/>
            <person name="Tyler B."/>
            <person name="van West P."/>
            <person name="Dieguez-Uribeondo J."/>
            <person name="Young S.K."/>
            <person name="Zeng Q."/>
            <person name="Gargeya S."/>
            <person name="Fitzgerald M."/>
            <person name="Abouelleil A."/>
            <person name="Alvarado L."/>
            <person name="Chapman S.B."/>
            <person name="Gainer-Dewar J."/>
            <person name="Goldberg J."/>
            <person name="Griggs A."/>
            <person name="Gujja S."/>
            <person name="Hansen M."/>
            <person name="Howarth C."/>
            <person name="Imamovic A."/>
            <person name="Ireland A."/>
            <person name="Larimer J."/>
            <person name="McCowan C."/>
            <person name="Murphy C."/>
            <person name="Pearson M."/>
            <person name="Poon T.W."/>
            <person name="Priest M."/>
            <person name="Roberts A."/>
            <person name="Saif S."/>
            <person name="Shea T."/>
            <person name="Sykes S."/>
            <person name="Wortman J."/>
            <person name="Nusbaum C."/>
            <person name="Birren B."/>
        </authorList>
    </citation>
    <scope>NUCLEOTIDE SEQUENCE [LARGE SCALE GENOMIC DNA]</scope>
    <source>
        <strain evidence="3">NJM9701</strain>
    </source>
</reference>
<feature type="transmembrane region" description="Helical" evidence="2">
    <location>
        <begin position="6324"/>
        <end position="6343"/>
    </location>
</feature>
<dbReference type="EMBL" id="KI913963">
    <property type="protein sequence ID" value="ETW01394.1"/>
    <property type="molecule type" value="Genomic_DNA"/>
</dbReference>
<dbReference type="SUPFAM" id="SSF48371">
    <property type="entry name" value="ARM repeat"/>
    <property type="match status" value="3"/>
</dbReference>
<dbReference type="STRING" id="157072.A0A024U592"/>
<name>A0A024U592_9STRA</name>
<feature type="transmembrane region" description="Helical" evidence="2">
    <location>
        <begin position="6446"/>
        <end position="6466"/>
    </location>
</feature>
<feature type="transmembrane region" description="Helical" evidence="2">
    <location>
        <begin position="6389"/>
        <end position="6408"/>
    </location>
</feature>
<feature type="transmembrane region" description="Helical" evidence="2">
    <location>
        <begin position="6420"/>
        <end position="6440"/>
    </location>
</feature>
<evidence type="ECO:0000256" key="2">
    <source>
        <dbReference type="SAM" id="Phobius"/>
    </source>
</evidence>
<sequence length="6483" mass="721239">MHSTRKQLVSSLHDQLEHQSTETLEDIASFQKLTWRSICVESVGDPPKLSPRKHTKGIDLASKRTLDVMSTATLSDLRVVLSIMLGNVHNHRPNSTSGSGGKPSSMHKPPTNAVDFVFCRNKDVAHVIDMHDERHIRVQDILQHGNTVYVRYQLASTLKSPTKPRRLHSVASTSTDINGGESPTFAITNTFCGYMLNADLFLRGDGVSITLKDIVDSTTSVAAAELHVDNAEVHVTLTSQQLGEIVGFSDDTLHIMMSTSKNQRTILQKLLAKLTVHLDDSTKLIQVTFPSDAIATSASLISLGMIQKVSSMRKPSPRTTSVVTTPMKKETMPPQVDSTDDIPSAVPFTAAEKSVRLVPHFTLPPAKPELEHSPSSVPKHVDHSVAIQPEDSASAVPWIVTATPLTSDFDKAFLSALEFFTESPATPAMYSLVAYDELVLSFGVEAGGSISKVSKYLLHARDALKKVLLHCILQYTNSSGHYTTRPLEDNSVMATLLRYLWRGLGHCVWREVRDEIFARCRLDPMTRLGVLQSKLGNAEIFSGFKDELDRNYSDEVVVVVHCVLLCLEPHDISSVDPTNVWKHAQAIGLHEFKAFRKTLKRLETFCRNRVLPPHVRRRLLEWVALPSFLSIVDRKDDVLYGVTLLRKLVTIVLDATDLDLVQPSKLAECLAQASATKVSTTVSGITGDLVKMCNKWVESHATPTGFPEFQAMVKCMDEIRCAHIEATCTLVANAGTNAPIAFRWYLPPIPTTKQDRYFFVGEHDAAFEFTYIYNSTKSPVPVQFNTMGEPTLTPDALERLLLCALSRWYSSQAPTKLTAPLNDCVVGFGVNFCLYSALDTLGKAWWLDDILKAATIEKIGIGSGVSVDGFKSIIVLRLYGVSWRRASHAMKEPMHFLLWLKYMSGRDVHHAVRLGALCICELLLSKDACKSILPLISSKTATSTIPLGLAAEVYEMLVLSWQDPPHDQDQSPLSWHFPYVMGLIQQNKMIAHFTVKILERLCALLTSESNTHYVAAIMCQRTIHDSNDDRDMVELLAKITFDVNQPVRVLDLAQRILLECLLHPILGTPLRIARLFARISDSQLGFRLTRKPAPHGDISISPDKCTHLLSLGILGKLARAVESLMEVPESQDPTDLNTLQLRFLCVLATAGGGVWLAKNIHVVRLVVACIHRTKSSLVCLQGGRVLQTLSCVLASGDVTWSSSDDPRAHMELIDLIGTCVSFETDQVGSAVAVHAVSALANLLPVSPWGEWSFTTLKSMLTTDDAGISMPWSSYLHCMVPMSRLDRLCHLLCCQHQSVKKCACKGAIDMDARRRIVRKTACTFAASILQHLFLASKPVTLDYVRKVQAKKIQQTILRWMYVKRKTRGFLPVVAQYSKCPHCSPVSSCLATLILLACGFQVDAHTRKPSKARGGVVAFQLDLFQFLNRLWHHRELVMVACNDLKVAFTYLVFSSHNDADIRYEALKSLSLLTWFYPTVINFVVPAIVKPLWGASYFGDVGGTWIEDVLHKSLDSNRKRIGQHIPEVQNALNFFALVSIDPRLAGHLTRGFGFVWKLIYTWTSSDKTHALDEAVCVALVFMQNVLLNLSIGDDFRFNVPINDFVTVLTTKNIRVKAGLCGVLWAIALRDEGRAAIRSHPDCNALLQALTVSVFNSFAHSDTAAAIDMHMLLYNGLGALACMALDTKLLRELMQSKVNEPACAMAAWIKNKKPPSTNPLNIDCAYFATMEELLTKDDMPSYVRVRMKQLKTMHEYGVGPKLGFRAISVLTIVDQVHVQSTRLLATILVVETKLITEWQVLLSSFTLANNPTLYMYLCAVLPTLARAEKSRASAIPPFVLQSLSAIITQEKWTKLQAHAIQALGHLSVVSTAAKTQVQSLDVCTRVPKLPPAVQSEVVHMIALSTKTPDAGQPILGESEVYDVVGAVLKSRDRAKIWQCSVAEWSPLYLDDKDLNSTLETAVIKYLRRPVELVQQYSGTAHATTLNFPLTLLQLLGEVLHEMPHLVQRKLKDAQELTLELSQTLRKWTSSPSCTFRAQCITIDCVAVYVQVMQHCIHVNSPSLTDDITAIMVAVVANQPSPTDLDQVVQYLTQRDSVVHMHLHVLSNSTSLKNSTTIQALTLLHQLFLSNTRKVALGYLETFTSTDNVCGFLCVLHVLMEWPDHRTEFSALAFGVLQCMLESTTNRTLLLDKVVPRSCSLSESNAALNLYTKYVLDVWSFISVKEMAARVPDRSKRIGLCLLASQILCDLCNEAQTSSRSESFVSILIGSENNYVAHATLSHIVQSYVACTTDERLVGEFLEANVPAAQIEQLRFCLSAALAYLATNENVRHSNDMVNFIDSATARPITSEAHLGIQFNLLQIYNAVLCVPTLFRQIVFRQHVFTTSERDKPMLALFGEYIAHPNNVELRWVAAELAGKFCLDGTLAIEKSFLVQSADCLEACFSKSFETCPFTTTPACSELTARIRHIDEAIPSIEENTHHTPDRRLVHELLSTLLMLFRAQPCSATFAHLDADKVARFFIQTVRILRQGPMKDSKIISPSMMEQLVVAIGFVHESSLASLLCMLEMLFSVSTEYKCQLLSLNLTSSLAASLATANKQANARYTLSLLSFLSSLVNNDTSVHPFIVQDKALLRQIFSVLQLRFQFVPEYKCMSLQHPNGKDQIGVLVAAAKVLHRISSTHQEACTMFQDLELDLPQSSKASQNGASVSVEVAVSNDRPILRTLLDLLLASESNALQLHLLGICLHLAEANGVYVVVRLCGHGGIQILFDLIFHDCIRIKDKSVQLLRVLILQSEMNVPRPTLLLSAHPAAISTSSAKLDRYAKSARSVVAPPTRRTTTVHKTGKPPQSRFNDDIDAVPVESVALIIGRIVLCGLFPVYGRRLEDLTLGSQATQIDFIWIEDMLRRLVVFGLLSPAELQIVSRCMTIQRYLAHRTILTEPGLHIITSGKVLWQLETALDDVSLTLDKGCIVGVSTCLGLVSTEKATAMCAVVALVLTKHDLEHAIPAPIQAKIHAAMRKMATVYPCNITEAPSWPTYLSLFKLKAMQRLQQHQSQYLFRDSRHSTTPPEDVCDLIASVCSALSLSKDIARVNVSSLVQLITDAKQWLPSRQPLTRSLVYVVHSYLRAQPQPNTRVHSMLLRLGRPRGGSGAAFVANTWTASTATDDDIPFLNRVFYVLGQFTSYCCTGTGRASCGKVVSKSKCSCTLVARRVVMSHVRLSLFRDTMILMDSSTSPIRIDHSIVFAVCGHLFRTQNYKLAQYLSTLPTRLVHAFVDDAINFSEESPSATRLLGKVCRSWLVTSVVECLSDRKVEFSQWFTNQVQVMDHPAHVASLGPLECLISLAHASSASLDFTATVLDHLERGNAAILSTLCLGFQSSDPKMQLRAARTLTKYCDLATKQDRCANILEHDALLEALTQVYLKCSHELKFQTCACDAPSKICVRCEPKLPYRQNTLLLNIIKTLGTLTKALLSSFRHRNAFLEPTMRFVHVLLQVIELDRFGQQVMTGLCSLYRCLVHTVDAIEYAYLLMHSLHQAYERHHEIGMRALLPLVSTLPLADPPHSTIRANIHKAFVELTMAIMAIPTPTLQHLCANAILRLCQSATCAAALSHEHYLTQICHVTASGVSLQSLVSVTAALCTSKATRHRIVAFPHYLEILIGFLPRLQRHQCLVGAAYIVWKLMKIRPEHAAVYNQAISPSFFSLLEDTVAWQEAADEKTRRVTVGAGVLTQLLAIPANRQVEAASLGHIVCLCCANLSKESMARQVPLLYRLLQCVNMAFQQGHAYVRQVAASSINIARWIELAAQDNGTKLKLHSEVCKYATEMLRHHENRMHLRHDIGCTEEVWNAFLPSMFAHNGPSQSLASRLAFELCRGHRRNSTFFIQNRLLVALDNVLLDITTLDLDTLRTADVICCTIGRVCLYLEPKRAPGHFETTSGLTHLIEMVQRTHDHRVHDRPWFTLVCSAFRAINCLVRVLPPATVHFKPVQCAEIMPSLVPQPRAFVAFCTSLRLTCAAARNECPTAYQVVLHHLVSALSTETLAPSGRKVAWKLFGTVARHVMVEVDGNAIVQIVEQEVKMPPLAVVHAMGLTRFTSPLVVLGYATIELHTDTTFHRLHLWIVIAVFASQQVNPTSWALERFVRDICNTVAILLESSEIEDQDSAAYIIATLCCHSPSAATLFASIIPDAMDLLTQCMIGQLKRGHRAVYASRAAACLIAVRDSGAAEDDLASHLAILFPLLSTALYNALSKNFLTVAIHYLDVTLEILQTVAKHNIASKSLHAILFNPKLLASLSIAILKETHLPIPLKSLMCSSSLTTICPDVPPFCDLSRSKLLQLAHSLLRLLKLYSLSCDIFVTDSKAAAGRTAITTEQYWDFLHCLATLLHPKYSSKQLCQAFVEVNIHQHLVSLLQLLRAWPNLLSQVLLILTNLLASHPPCRDLPVECLLDIVHHCSNADAHGIAGHAFNVLWHLSRHKPNQGILFQSTDVMSFIQFHLDKAGASIGVEGCFGLLAIMTMVDTMAGPLEAYVSKPGRDVAWVSQATVGDSASLVSSQFCKFMRNLAFTREWGHVVRGSSVLVSTLIQCLRFPCSKTALYALQCLTKLPLPMAQKMGLFQSLAQHLQNGLSPTSGQQAPDTIHTSRGVLATRCLHEYLSLSALTLHSIVPGRPKWTLSPEPFSLLLRVALFGPNLDQLLALQVARLYFGNVRCDTCFFEGTQFVLECTLACLGLPRDARNEALLLFECVTRSRGVQYLILDNAAALTTLRQLFHEPHTKLEVLWRIVRNLSTAQSQQVTVLTLFADVILATKCPSTPDETTIARLACSLVAHLVTTIETLPCVKKLHPWFRAMALTNDAQVLAHLCRVQRNLVKIGAASHDIVDFEHVLDNLLPIYSACPSSDDPILTTQLRIMLSEFCGLMLTFYKTETQNMFAGFQLQATTTRPPTRRSTSNRVKQVRLWQHKWVFCNGAPMESPRLFEKVLSLWAAACTHACQTVAHECLYAILTFFVMVTSECLSGCFLMTDALSIAFILQHLPQCTTSDVELIMAILKACAKVRIIATKFAARCSAASARTGDNYSMLELLCGVAAHVVRVEMIRGPSPAHNNTFTIFLACLSVLSENTMFLRSEFLMTSRNNFGVIKLLVYVVHRCRSVQPSLASLAAKILVRLVIVANLRHVQKLLKQTACDLCLTDENVARVLLTCVHLTLFEFDMQVNVLVRVVHSVLVRMVANGRIDKGTPALLRDNGLENISVALREFMAAYDDMAMNPNTNDDASIVVHWLKTLSSELSKYCVDGYDSLYDAFERSNHNTQLTQGIEATKHAAMCYQTSHYVVHLLKEAVVHAIDDPTQHADITLFFRRVESIVEWIILSLQNPDMDIGYFTHHIEELCAAVRGLLHVHAPAAVGSPAASTASAPVALVLEQLHIHSWMWAFWGFRPYVKTSLGQRRAYTGFCTDGGSTVQCRYPQLQTHCGNYTAKHASTAFVVYPDEMTESVDVQVWMYLPFSPTDMCIGQTSLSFPLACGNHSIEFHPFQRDKMRFDEVRPYGDIQFRVCQTHGTASTTASSFPFSTCGSKMLRNVCFLLWTGFVLTVQGVWHLVQSHARAAPRALHVHGSAKWQPAHETNAALRVTSLLTQIRSTFEKCTSKDKLIGSYEKQSAHTECKTTMDLLLESDVGSFAAMTRILVPILTNPTNKSLCDQTWAAIAATVDLYMPRGLSYFKSHLHVHEARDATPSALVRRKYRLKEVCNGIAGLDFFVQSTKPSTDSFFKHFRPSLVQPHVHRYDVAVIVDTWRRRRGQNWQQLVIPHMSIFSLPQARMPEWYGLSKMVAPDNLNHFFLQPLERWQAIFVIAEFTSACFNQPLRTHATPLTALKLTSSTRRLSNVELAQTRLVSALSAVRHVLSGSSRVSSDASLSPTTALVKQASARHSQFIRTITDLTKDSKPYQLLKHIELARKCRLATFADLDPFDARSKLKVFNARAQIIPPILYNEGPIAELINVLSWFLLTVTVWRLALALDTIREASRTYNGLVRKKSQQVAGSPAHRRNTMEVTWLMQPNGDLSVSATVLRTEKQLRYYLVITELMGLLVDIFYIWPPENGKIGLGGFWSSLWFTAIAFGFPFLFEYFVSPTLQDSMGVVSVGKLSILACSYGILWVVLAFLSVVTITRSIPGFNATRRVESINLTDFPSCLKNYLAIGSIGWELVQLNSIPWQIWKSTYSAKKLAAMVTLDFATLGFDVVQLNVFLIKQRVACICLLIWFFSLKASNKFKRFPWVNYFVTFLLPSFLSTGLFMFLTQEYLYSVACYPSVDANGAKVYVLWSKDNPLHCWTTDHWPFALIGMLGIGLFVPLAVLSSGSHQLAFPQLDLDIQCSPLFGMISQLVKGLMIGAKTFFATNIRFYLFVALAGDMLLFAVYFRFPHACSTWHVRSAKLVVYVLSFWSALCAIVSTYMTKEDIPLIVMYIGHAAILGGVSLLLRANKHWFHQHQRQKSIL</sequence>
<feature type="transmembrane region" description="Helical" evidence="2">
    <location>
        <begin position="6364"/>
        <end position="6383"/>
    </location>
</feature>
<feature type="region of interest" description="Disordered" evidence="1">
    <location>
        <begin position="88"/>
        <end position="108"/>
    </location>
</feature>
<evidence type="ECO:0000256" key="1">
    <source>
        <dbReference type="SAM" id="MobiDB-lite"/>
    </source>
</evidence>